<keyword evidence="2" id="KW-1185">Reference proteome</keyword>
<organism evidence="1 2">
    <name type="scientific">Vermiconidia calcicola</name>
    <dbReference type="NCBI Taxonomy" id="1690605"/>
    <lineage>
        <taxon>Eukaryota</taxon>
        <taxon>Fungi</taxon>
        <taxon>Dikarya</taxon>
        <taxon>Ascomycota</taxon>
        <taxon>Pezizomycotina</taxon>
        <taxon>Dothideomycetes</taxon>
        <taxon>Dothideomycetidae</taxon>
        <taxon>Mycosphaerellales</taxon>
        <taxon>Extremaceae</taxon>
        <taxon>Vermiconidia</taxon>
    </lineage>
</organism>
<gene>
    <name evidence="1" type="ORF">LTR37_006685</name>
</gene>
<protein>
    <submittedName>
        <fullName evidence="1">Uncharacterized protein</fullName>
    </submittedName>
</protein>
<sequence>MRFRSVLALSAALVLRSATSIELDLSDPSSITSAASNIAHGMMTWYTGNQTGQIPGILPPPYYWWEAGAMFGTLIDYWYYTGDSAYNDVVEEALLFQVGPEANYMPPNQSKNEGNDDQAFWGFTVMAAAEYKFPNPPPDQPQWLALAQGVWNSQQLRWDRTTCSGGLRWQIYPTNNGYDYKHTPSNAAFMNLGARLYAYTGMSQSCGGGCLEGGGHRHIAQDTNHHPIGNETYAEWTVKAWDWMYDHGLIKTPDSPGSARPYSVFDGTYSTTNCTDLIPIQWTYNAGMLLNAAAVMWNATGDPIWEERVNGLWASSIVFFKDNVMWEVACEPRGNCNTDQLSFKAYFSRFMAASTKWMPQLYNEFQPFFAASAQQAAKQCSGDAAGLVGNACGFRWTQGSRYDGTYGFGQQMGAMEVILANMIEPSVGPVTAKTGGISKGDPSAGTGGDYGEDGSAPLQPITLGDKAGASILTAVFVVAMLGGAWWMIL</sequence>
<proteinExistence type="predicted"/>
<reference evidence="1" key="1">
    <citation type="submission" date="2023-07" db="EMBL/GenBank/DDBJ databases">
        <title>Black Yeasts Isolated from many extreme environments.</title>
        <authorList>
            <person name="Coleine C."/>
            <person name="Stajich J.E."/>
            <person name="Selbmann L."/>
        </authorList>
    </citation>
    <scope>NUCLEOTIDE SEQUENCE</scope>
    <source>
        <strain evidence="1">CCFEE 5714</strain>
    </source>
</reference>
<dbReference type="Proteomes" id="UP001281147">
    <property type="component" value="Unassembled WGS sequence"/>
</dbReference>
<evidence type="ECO:0000313" key="1">
    <source>
        <dbReference type="EMBL" id="KAK3715955.1"/>
    </source>
</evidence>
<name>A0ACC3NFK2_9PEZI</name>
<dbReference type="EMBL" id="JAUTXU010000045">
    <property type="protein sequence ID" value="KAK3715955.1"/>
    <property type="molecule type" value="Genomic_DNA"/>
</dbReference>
<accession>A0ACC3NFK2</accession>
<evidence type="ECO:0000313" key="2">
    <source>
        <dbReference type="Proteomes" id="UP001281147"/>
    </source>
</evidence>
<comment type="caution">
    <text evidence="1">The sequence shown here is derived from an EMBL/GenBank/DDBJ whole genome shotgun (WGS) entry which is preliminary data.</text>
</comment>